<organism evidence="4 5">
    <name type="scientific">Agrococcus baldri</name>
    <dbReference type="NCBI Taxonomy" id="153730"/>
    <lineage>
        <taxon>Bacteria</taxon>
        <taxon>Bacillati</taxon>
        <taxon>Actinomycetota</taxon>
        <taxon>Actinomycetes</taxon>
        <taxon>Micrococcales</taxon>
        <taxon>Microbacteriaceae</taxon>
        <taxon>Agrococcus</taxon>
    </lineage>
</organism>
<dbReference type="InterPro" id="IPR029028">
    <property type="entry name" value="Alpha/beta_knot_MTases"/>
</dbReference>
<keyword evidence="5" id="KW-1185">Reference proteome</keyword>
<dbReference type="InterPro" id="IPR001537">
    <property type="entry name" value="SpoU_MeTrfase"/>
</dbReference>
<keyword evidence="1 4" id="KW-0489">Methyltransferase</keyword>
<dbReference type="InterPro" id="IPR029064">
    <property type="entry name" value="Ribosomal_eL30-like_sf"/>
</dbReference>
<dbReference type="SUPFAM" id="SSF75217">
    <property type="entry name" value="alpha/beta knot"/>
    <property type="match status" value="1"/>
</dbReference>
<feature type="domain" description="tRNA/rRNA methyltransferase SpoU type" evidence="3">
    <location>
        <begin position="78"/>
        <end position="217"/>
    </location>
</feature>
<dbReference type="Gene3D" id="3.40.1280.10">
    <property type="match status" value="1"/>
</dbReference>
<keyword evidence="2" id="KW-0808">Transferase</keyword>
<dbReference type="Pfam" id="PF00588">
    <property type="entry name" value="SpoU_methylase"/>
    <property type="match status" value="1"/>
</dbReference>
<evidence type="ECO:0000256" key="2">
    <source>
        <dbReference type="ARBA" id="ARBA00022679"/>
    </source>
</evidence>
<dbReference type="PANTHER" id="PTHR43191">
    <property type="entry name" value="RRNA METHYLTRANSFERASE 3"/>
    <property type="match status" value="1"/>
</dbReference>
<dbReference type="GO" id="GO:0032259">
    <property type="term" value="P:methylation"/>
    <property type="evidence" value="ECO:0007669"/>
    <property type="project" value="UniProtKB-KW"/>
</dbReference>
<name>A0AA87RH81_9MICO</name>
<dbReference type="GO" id="GO:0006396">
    <property type="term" value="P:RNA processing"/>
    <property type="evidence" value="ECO:0007669"/>
    <property type="project" value="InterPro"/>
</dbReference>
<dbReference type="GO" id="GO:0003723">
    <property type="term" value="F:RNA binding"/>
    <property type="evidence" value="ECO:0007669"/>
    <property type="project" value="InterPro"/>
</dbReference>
<evidence type="ECO:0000313" key="5">
    <source>
        <dbReference type="Proteomes" id="UP000321749"/>
    </source>
</evidence>
<dbReference type="InterPro" id="IPR029026">
    <property type="entry name" value="tRNA_m1G_MTases_N"/>
</dbReference>
<dbReference type="Gene3D" id="3.30.1330.30">
    <property type="match status" value="1"/>
</dbReference>
<accession>A0AA87RH81</accession>
<dbReference type="EMBL" id="BJUU01000003">
    <property type="protein sequence ID" value="GEK79428.1"/>
    <property type="molecule type" value="Genomic_DNA"/>
</dbReference>
<dbReference type="GO" id="GO:0008173">
    <property type="term" value="F:RNA methyltransferase activity"/>
    <property type="evidence" value="ECO:0007669"/>
    <property type="project" value="InterPro"/>
</dbReference>
<protein>
    <submittedName>
        <fullName evidence="4">RNA methyltransferase</fullName>
    </submittedName>
</protein>
<reference evidence="4 5" key="1">
    <citation type="submission" date="2019-07" db="EMBL/GenBank/DDBJ databases">
        <title>Whole genome shotgun sequence of Agrococcus baldri NBRC 103055.</title>
        <authorList>
            <person name="Hosoyama A."/>
            <person name="Uohara A."/>
            <person name="Ohji S."/>
            <person name="Ichikawa N."/>
        </authorList>
    </citation>
    <scope>NUCLEOTIDE SEQUENCE [LARGE SCALE GENOMIC DNA]</scope>
    <source>
        <strain evidence="4 5">NBRC 103055</strain>
    </source>
</reference>
<evidence type="ECO:0000256" key="1">
    <source>
        <dbReference type="ARBA" id="ARBA00022603"/>
    </source>
</evidence>
<dbReference type="Proteomes" id="UP000321749">
    <property type="component" value="Unassembled WGS sequence"/>
</dbReference>
<evidence type="ECO:0000259" key="3">
    <source>
        <dbReference type="Pfam" id="PF00588"/>
    </source>
</evidence>
<proteinExistence type="predicted"/>
<comment type="caution">
    <text evidence="4">The sequence shown here is derived from an EMBL/GenBank/DDBJ whole genome shotgun (WGS) entry which is preliminary data.</text>
</comment>
<sequence>MALRSGVRLDTVVIAHREPRIEASLEAELLHGQVPVRRLSDRVAAAVLGCEKRPRVLAVGRRPLPCTLDALARRTGDIVVLDGVRLVGNIGAIIRSASARGAAGVVLVDPGPVAVHDRRVVRASRGLVFALPVVIADRDDLRRFLQSSDIPLVSLTATAAVPLAGLAAVPRRVTLLLGGERRGSSRELEDLAEHRFAVPMASAVESLNVSVVGALALFVRRGP</sequence>
<evidence type="ECO:0000313" key="4">
    <source>
        <dbReference type="EMBL" id="GEK79428.1"/>
    </source>
</evidence>
<gene>
    <name evidence="4" type="primary">yjfH</name>
    <name evidence="4" type="ORF">ABA31_07790</name>
</gene>
<dbReference type="AlphaFoldDB" id="A0AA87RH81"/>
<dbReference type="PANTHER" id="PTHR43191:SF2">
    <property type="entry name" value="RRNA METHYLTRANSFERASE 3, MITOCHONDRIAL"/>
    <property type="match status" value="1"/>
</dbReference>
<dbReference type="InterPro" id="IPR051259">
    <property type="entry name" value="rRNA_Methyltransferase"/>
</dbReference>